<dbReference type="Proteomes" id="UP000230423">
    <property type="component" value="Unassembled WGS sequence"/>
</dbReference>
<dbReference type="AlphaFoldDB" id="A0A2G9UWE2"/>
<evidence type="ECO:0000313" key="1">
    <source>
        <dbReference type="EMBL" id="PIO74493.1"/>
    </source>
</evidence>
<dbReference type="InterPro" id="IPR033228">
    <property type="entry name" value="SZT2"/>
</dbReference>
<dbReference type="EMBL" id="KZ345267">
    <property type="protein sequence ID" value="PIO74493.1"/>
    <property type="molecule type" value="Genomic_DNA"/>
</dbReference>
<name>A0A2G9UWE2_TELCI</name>
<dbReference type="GO" id="GO:0005777">
    <property type="term" value="C:peroxisome"/>
    <property type="evidence" value="ECO:0007669"/>
    <property type="project" value="InterPro"/>
</dbReference>
<proteinExistence type="predicted"/>
<sequence>MGVGIQYPNMAPFSVRKGAAATSHKYNVANYSMYPLFREVERFKTHVLLAVYGVDHPGQEICEVLADVLQKRLDHVTLSHLIDTLAKNTQTRLDSADVQFLQRDPVSPAGVFNYSIPNSMSQLLQPLNYYTHQHMQAVMPSARYKVHTMLFNLSWTRKADGFRTNHLHDIKVV</sequence>
<gene>
    <name evidence="1" type="ORF">TELCIR_03489</name>
</gene>
<accession>A0A2G9UWE2</accession>
<evidence type="ECO:0000313" key="2">
    <source>
        <dbReference type="Proteomes" id="UP000230423"/>
    </source>
</evidence>
<dbReference type="PANTHER" id="PTHR14918">
    <property type="entry name" value="KICSTOR COMPLEX PROTEIN SZT2"/>
    <property type="match status" value="1"/>
</dbReference>
<keyword evidence="2" id="KW-1185">Reference proteome</keyword>
<dbReference type="OrthoDB" id="43547at2759"/>
<protein>
    <submittedName>
        <fullName evidence="1">Uncharacterized protein</fullName>
    </submittedName>
</protein>
<dbReference type="PANTHER" id="PTHR14918:SF3">
    <property type="entry name" value="KICSTOR COMPLEX PROTEIN SZT2"/>
    <property type="match status" value="1"/>
</dbReference>
<reference evidence="1 2" key="1">
    <citation type="submission" date="2015-09" db="EMBL/GenBank/DDBJ databases">
        <title>Draft genome of the parasitic nematode Teladorsagia circumcincta isolate WARC Sus (inbred).</title>
        <authorList>
            <person name="Mitreva M."/>
        </authorList>
    </citation>
    <scope>NUCLEOTIDE SEQUENCE [LARGE SCALE GENOMIC DNA]</scope>
    <source>
        <strain evidence="1 2">S</strain>
    </source>
</reference>
<organism evidence="1 2">
    <name type="scientific">Teladorsagia circumcincta</name>
    <name type="common">Brown stomach worm</name>
    <name type="synonym">Ostertagia circumcincta</name>
    <dbReference type="NCBI Taxonomy" id="45464"/>
    <lineage>
        <taxon>Eukaryota</taxon>
        <taxon>Metazoa</taxon>
        <taxon>Ecdysozoa</taxon>
        <taxon>Nematoda</taxon>
        <taxon>Chromadorea</taxon>
        <taxon>Rhabditida</taxon>
        <taxon>Rhabditina</taxon>
        <taxon>Rhabditomorpha</taxon>
        <taxon>Strongyloidea</taxon>
        <taxon>Trichostrongylidae</taxon>
        <taxon>Teladorsagia</taxon>
    </lineage>
</organism>